<comment type="caution">
    <text evidence="4">The sequence shown here is derived from an EMBL/GenBank/DDBJ whole genome shotgun (WGS) entry which is preliminary data.</text>
</comment>
<feature type="compositionally biased region" description="Basic and acidic residues" evidence="1">
    <location>
        <begin position="490"/>
        <end position="499"/>
    </location>
</feature>
<sequence>MGLCEEIASRIPDPGRVAVREQAGHTWSWDGLLRAAEDLAERLSPRGPLRLAAVRTNRPVQTLVATLACDLLQVPLMHLDSGQPAAEYARVTAAFGPHLLLADPRPDDGPRPDDAESGPAWERYGLSFAVSASGGDGGGAAFPSPRSGIFLTSGSTGEPSGAVRSMRAQIVDSLRCAEAMGYDPTTPVVCAAPVFHLYGHTLGLLAPLLSGAPVTLCGSRVVPSQIAAAVRDSGARVLIALPFHYRLMAADTTSRFDGLERALSAGAPIPSGAAAAVMKEHGFALLNMYGCSEAGAITVKPVDPEGDRPGDVGQPLPGIVATLREVGYADDADDAAGAGELQLATETLADGYAHVDGVRPLSLNGDLLRTGDLATLGPDGSIRLIGRLARMINVGGKKVNPVEVERVLAEHPAVTDAQVFAEADGGRGQVPVARVAAPGPVTADDLIRWCQERLMEHKIPRRIQVTAELPRSTTGKVLAPRPAAPGPEAGPEHDKEGSV</sequence>
<dbReference type="SUPFAM" id="SSF56801">
    <property type="entry name" value="Acetyl-CoA synthetase-like"/>
    <property type="match status" value="1"/>
</dbReference>
<dbReference type="Pfam" id="PF00501">
    <property type="entry name" value="AMP-binding"/>
    <property type="match status" value="1"/>
</dbReference>
<dbReference type="Gene3D" id="3.30.300.30">
    <property type="match status" value="1"/>
</dbReference>
<feature type="domain" description="AMP-dependent synthetase/ligase" evidence="2">
    <location>
        <begin position="14"/>
        <end position="352"/>
    </location>
</feature>
<dbReference type="EMBL" id="JBJDQH010000002">
    <property type="protein sequence ID" value="MFK4264300.1"/>
    <property type="molecule type" value="Genomic_DNA"/>
</dbReference>
<name>A0ABW8LH20_9ACTN</name>
<feature type="domain" description="AMP-binding enzyme C-terminal" evidence="3">
    <location>
        <begin position="403"/>
        <end position="476"/>
    </location>
</feature>
<proteinExistence type="predicted"/>
<organism evidence="4 5">
    <name type="scientific">Streptomyces milbemycinicus</name>
    <dbReference type="NCBI Taxonomy" id="476552"/>
    <lineage>
        <taxon>Bacteria</taxon>
        <taxon>Bacillati</taxon>
        <taxon>Actinomycetota</taxon>
        <taxon>Actinomycetes</taxon>
        <taxon>Kitasatosporales</taxon>
        <taxon>Streptomycetaceae</taxon>
        <taxon>Streptomyces</taxon>
    </lineage>
</organism>
<dbReference type="PANTHER" id="PTHR43767">
    <property type="entry name" value="LONG-CHAIN-FATTY-ACID--COA LIGASE"/>
    <property type="match status" value="1"/>
</dbReference>
<dbReference type="Proteomes" id="UP001620295">
    <property type="component" value="Unassembled WGS sequence"/>
</dbReference>
<dbReference type="InterPro" id="IPR045851">
    <property type="entry name" value="AMP-bd_C_sf"/>
</dbReference>
<dbReference type="PANTHER" id="PTHR43767:SF1">
    <property type="entry name" value="NONRIBOSOMAL PEPTIDE SYNTHASE PES1 (EUROFUNG)-RELATED"/>
    <property type="match status" value="1"/>
</dbReference>
<dbReference type="InterPro" id="IPR000873">
    <property type="entry name" value="AMP-dep_synth/lig_dom"/>
</dbReference>
<gene>
    <name evidence="4" type="ORF">ACI2L5_05105</name>
</gene>
<evidence type="ECO:0000259" key="3">
    <source>
        <dbReference type="Pfam" id="PF13193"/>
    </source>
</evidence>
<feature type="region of interest" description="Disordered" evidence="1">
    <location>
        <begin position="470"/>
        <end position="499"/>
    </location>
</feature>
<evidence type="ECO:0000313" key="4">
    <source>
        <dbReference type="EMBL" id="MFK4264300.1"/>
    </source>
</evidence>
<evidence type="ECO:0000256" key="1">
    <source>
        <dbReference type="SAM" id="MobiDB-lite"/>
    </source>
</evidence>
<dbReference type="InterPro" id="IPR025110">
    <property type="entry name" value="AMP-bd_C"/>
</dbReference>
<protein>
    <submittedName>
        <fullName evidence="4">Class I adenylate-forming enzyme family protein</fullName>
    </submittedName>
</protein>
<keyword evidence="5" id="KW-1185">Reference proteome</keyword>
<accession>A0ABW8LH20</accession>
<evidence type="ECO:0000259" key="2">
    <source>
        <dbReference type="Pfam" id="PF00501"/>
    </source>
</evidence>
<dbReference type="InterPro" id="IPR042099">
    <property type="entry name" value="ANL_N_sf"/>
</dbReference>
<evidence type="ECO:0000313" key="5">
    <source>
        <dbReference type="Proteomes" id="UP001620295"/>
    </source>
</evidence>
<dbReference type="Pfam" id="PF13193">
    <property type="entry name" value="AMP-binding_C"/>
    <property type="match status" value="1"/>
</dbReference>
<dbReference type="Gene3D" id="3.40.50.12780">
    <property type="entry name" value="N-terminal domain of ligase-like"/>
    <property type="match status" value="1"/>
</dbReference>
<reference evidence="4 5" key="1">
    <citation type="submission" date="2024-11" db="EMBL/GenBank/DDBJ databases">
        <title>The Natural Products Discovery Center: Release of the First 8490 Sequenced Strains for Exploring Actinobacteria Biosynthetic Diversity.</title>
        <authorList>
            <person name="Kalkreuter E."/>
            <person name="Kautsar S.A."/>
            <person name="Yang D."/>
            <person name="Bader C.D."/>
            <person name="Teijaro C.N."/>
            <person name="Fluegel L."/>
            <person name="Davis C.M."/>
            <person name="Simpson J.R."/>
            <person name="Lauterbach L."/>
            <person name="Steele A.D."/>
            <person name="Gui C."/>
            <person name="Meng S."/>
            <person name="Li G."/>
            <person name="Viehrig K."/>
            <person name="Ye F."/>
            <person name="Su P."/>
            <person name="Kiefer A.F."/>
            <person name="Nichols A."/>
            <person name="Cepeda A.J."/>
            <person name="Yan W."/>
            <person name="Fan B."/>
            <person name="Jiang Y."/>
            <person name="Adhikari A."/>
            <person name="Zheng C.-J."/>
            <person name="Schuster L."/>
            <person name="Cowan T.M."/>
            <person name="Smanski M.J."/>
            <person name="Chevrette M.G."/>
            <person name="De Carvalho L.P.S."/>
            <person name="Shen B."/>
        </authorList>
    </citation>
    <scope>NUCLEOTIDE SEQUENCE [LARGE SCALE GENOMIC DNA]</scope>
    <source>
        <strain evidence="4 5">NPDC020863</strain>
    </source>
</reference>
<dbReference type="CDD" id="cd04433">
    <property type="entry name" value="AFD_class_I"/>
    <property type="match status" value="1"/>
</dbReference>
<dbReference type="InterPro" id="IPR050237">
    <property type="entry name" value="ATP-dep_AMP-bd_enzyme"/>
</dbReference>
<dbReference type="RefSeq" id="WP_358633634.1">
    <property type="nucleotide sequence ID" value="NZ_JBFACG010000003.1"/>
</dbReference>